<dbReference type="Gene3D" id="3.30.720.120">
    <property type="match status" value="1"/>
</dbReference>
<dbReference type="PROSITE" id="PS51819">
    <property type="entry name" value="VOC"/>
    <property type="match status" value="1"/>
</dbReference>
<dbReference type="EMBL" id="JBHSCN010000003">
    <property type="protein sequence ID" value="MFC4242811.1"/>
    <property type="molecule type" value="Genomic_DNA"/>
</dbReference>
<dbReference type="Proteomes" id="UP001595900">
    <property type="component" value="Unassembled WGS sequence"/>
</dbReference>
<evidence type="ECO:0000313" key="2">
    <source>
        <dbReference type="EMBL" id="MFC4242811.1"/>
    </source>
</evidence>
<evidence type="ECO:0000313" key="3">
    <source>
        <dbReference type="Proteomes" id="UP001595900"/>
    </source>
</evidence>
<accession>A0ABV8Q5N6</accession>
<dbReference type="RefSeq" id="WP_390227741.1">
    <property type="nucleotide sequence ID" value="NZ_JBHSCN010000003.1"/>
</dbReference>
<dbReference type="InterPro" id="IPR004360">
    <property type="entry name" value="Glyas_Fos-R_dOase_dom"/>
</dbReference>
<dbReference type="Gene3D" id="3.30.720.110">
    <property type="match status" value="1"/>
</dbReference>
<keyword evidence="3" id="KW-1185">Reference proteome</keyword>
<dbReference type="PANTHER" id="PTHR34109:SF1">
    <property type="entry name" value="VOC DOMAIN-CONTAINING PROTEIN"/>
    <property type="match status" value="1"/>
</dbReference>
<feature type="domain" description="VOC" evidence="1">
    <location>
        <begin position="11"/>
        <end position="142"/>
    </location>
</feature>
<gene>
    <name evidence="2" type="ORF">ACFOYW_05440</name>
</gene>
<sequence length="170" mass="18271">MQHATDGRPSGYTALTPYIVVDDAAAAIAFYAAVFGATTVSRLEGTAPDGSTYIGQAELDFGGAGRLQVSDPQPAFRLVAPDRAAPGISQSLMIYVPDVDATLVRAVELGGEVKEEPTDFVSGDRFGAFIDPFGRRWAVMTRVEDLSGDESARRVEDWWQQISSPVSKQE</sequence>
<organism evidence="2 3">
    <name type="scientific">Gryllotalpicola reticulitermitis</name>
    <dbReference type="NCBI Taxonomy" id="1184153"/>
    <lineage>
        <taxon>Bacteria</taxon>
        <taxon>Bacillati</taxon>
        <taxon>Actinomycetota</taxon>
        <taxon>Actinomycetes</taxon>
        <taxon>Micrococcales</taxon>
        <taxon>Microbacteriaceae</taxon>
        <taxon>Gryllotalpicola</taxon>
    </lineage>
</organism>
<proteinExistence type="predicted"/>
<protein>
    <submittedName>
        <fullName evidence="2">VOC family protein</fullName>
    </submittedName>
</protein>
<dbReference type="Pfam" id="PF00903">
    <property type="entry name" value="Glyoxalase"/>
    <property type="match status" value="1"/>
</dbReference>
<name>A0ABV8Q5N6_9MICO</name>
<dbReference type="InterPro" id="IPR037523">
    <property type="entry name" value="VOC_core"/>
</dbReference>
<dbReference type="SUPFAM" id="SSF54593">
    <property type="entry name" value="Glyoxalase/Bleomycin resistance protein/Dihydroxybiphenyl dioxygenase"/>
    <property type="match status" value="1"/>
</dbReference>
<dbReference type="InterPro" id="IPR029068">
    <property type="entry name" value="Glyas_Bleomycin-R_OHBP_Dase"/>
</dbReference>
<reference evidence="3" key="1">
    <citation type="journal article" date="2019" name="Int. J. Syst. Evol. Microbiol.">
        <title>The Global Catalogue of Microorganisms (GCM) 10K type strain sequencing project: providing services to taxonomists for standard genome sequencing and annotation.</title>
        <authorList>
            <consortium name="The Broad Institute Genomics Platform"/>
            <consortium name="The Broad Institute Genome Sequencing Center for Infectious Disease"/>
            <person name="Wu L."/>
            <person name="Ma J."/>
        </authorList>
    </citation>
    <scope>NUCLEOTIDE SEQUENCE [LARGE SCALE GENOMIC DNA]</scope>
    <source>
        <strain evidence="3">CGMCC 1.10363</strain>
    </source>
</reference>
<comment type="caution">
    <text evidence="2">The sequence shown here is derived from an EMBL/GenBank/DDBJ whole genome shotgun (WGS) entry which is preliminary data.</text>
</comment>
<dbReference type="PANTHER" id="PTHR34109">
    <property type="entry name" value="BNAUNNG04460D PROTEIN-RELATED"/>
    <property type="match status" value="1"/>
</dbReference>
<evidence type="ECO:0000259" key="1">
    <source>
        <dbReference type="PROSITE" id="PS51819"/>
    </source>
</evidence>